<evidence type="ECO:0000313" key="6">
    <source>
        <dbReference type="EMBL" id="UOE19709.1"/>
    </source>
</evidence>
<keyword evidence="7" id="KW-1185">Reference proteome</keyword>
<protein>
    <recommendedName>
        <fullName evidence="5">Phosphoenolpyruvate guanylyltransferase</fullName>
        <shortName evidence="5">PEP guanylyltransferase</shortName>
        <ecNumber evidence="5">2.7.7.105</ecNumber>
    </recommendedName>
</protein>
<gene>
    <name evidence="6" type="primary">cofC</name>
    <name evidence="5" type="synonym">fbiD</name>
    <name evidence="6" type="ORF">NI17_000080</name>
</gene>
<dbReference type="PANTHER" id="PTHR40392:SF1">
    <property type="entry name" value="2-PHOSPHO-L-LACTATE GUANYLYLTRANSFERASE"/>
    <property type="match status" value="1"/>
</dbReference>
<dbReference type="EC" id="2.7.7.105" evidence="5"/>
<feature type="binding site" evidence="5">
    <location>
        <position position="165"/>
    </location>
    <ligand>
        <name>phosphoenolpyruvate</name>
        <dbReference type="ChEBI" id="CHEBI:58702"/>
    </ligand>
</feature>
<proteinExistence type="inferred from homology"/>
<keyword evidence="2 5" id="KW-0548">Nucleotidyltransferase</keyword>
<dbReference type="HAMAP" id="MF_02114">
    <property type="entry name" value="CofC"/>
    <property type="match status" value="1"/>
</dbReference>
<comment type="catalytic activity">
    <reaction evidence="5">
        <text>phosphoenolpyruvate + GTP + H(+) = enolpyruvoyl-2-diphospho-5'-guanosine + diphosphate</text>
        <dbReference type="Rhea" id="RHEA:30519"/>
        <dbReference type="ChEBI" id="CHEBI:15378"/>
        <dbReference type="ChEBI" id="CHEBI:33019"/>
        <dbReference type="ChEBI" id="CHEBI:37565"/>
        <dbReference type="ChEBI" id="CHEBI:58702"/>
        <dbReference type="ChEBI" id="CHEBI:143701"/>
        <dbReference type="EC" id="2.7.7.105"/>
    </reaction>
</comment>
<dbReference type="InterPro" id="IPR002835">
    <property type="entry name" value="CofC"/>
</dbReference>
<evidence type="ECO:0000256" key="2">
    <source>
        <dbReference type="ARBA" id="ARBA00022695"/>
    </source>
</evidence>
<dbReference type="AlphaFoldDB" id="A0AA97M3X5"/>
<dbReference type="GO" id="GO:0005525">
    <property type="term" value="F:GTP binding"/>
    <property type="evidence" value="ECO:0007669"/>
    <property type="project" value="UniProtKB-KW"/>
</dbReference>
<evidence type="ECO:0000256" key="5">
    <source>
        <dbReference type="HAMAP-Rule" id="MF_02114"/>
    </source>
</evidence>
<dbReference type="GO" id="GO:0043814">
    <property type="term" value="F:phospholactate guanylyltransferase activity"/>
    <property type="evidence" value="ECO:0007669"/>
    <property type="project" value="InterPro"/>
</dbReference>
<dbReference type="Gene3D" id="3.90.550.10">
    <property type="entry name" value="Spore Coat Polysaccharide Biosynthesis Protein SpsA, Chain A"/>
    <property type="match status" value="1"/>
</dbReference>
<name>A0AA97M3X5_9ACTN</name>
<reference evidence="6" key="1">
    <citation type="submission" date="2020-10" db="EMBL/GenBank/DDBJ databases">
        <title>De novo genome project of the cellulose decomposer Thermobifida halotolerans type strain.</title>
        <authorList>
            <person name="Nagy I."/>
            <person name="Horvath B."/>
            <person name="Kukolya J."/>
            <person name="Nagy I."/>
            <person name="Orsini M."/>
        </authorList>
    </citation>
    <scope>NUCLEOTIDE SEQUENCE</scope>
    <source>
        <strain evidence="6">DSM 44931</strain>
    </source>
</reference>
<dbReference type="InterPro" id="IPR029044">
    <property type="entry name" value="Nucleotide-diphossugar_trans"/>
</dbReference>
<feature type="binding site" evidence="5">
    <location>
        <position position="146"/>
    </location>
    <ligand>
        <name>phosphoenolpyruvate</name>
        <dbReference type="ChEBI" id="CHEBI:58702"/>
    </ligand>
</feature>
<dbReference type="Pfam" id="PF01983">
    <property type="entry name" value="CofC"/>
    <property type="match status" value="1"/>
</dbReference>
<dbReference type="Proteomes" id="UP000265719">
    <property type="component" value="Chromosome"/>
</dbReference>
<dbReference type="KEGG" id="thao:NI17_000080"/>
<dbReference type="PANTHER" id="PTHR40392">
    <property type="entry name" value="2-PHOSPHO-L-LACTATE GUANYLYLTRANSFERASE"/>
    <property type="match status" value="1"/>
</dbReference>
<evidence type="ECO:0000313" key="7">
    <source>
        <dbReference type="Proteomes" id="UP000265719"/>
    </source>
</evidence>
<keyword evidence="4 5" id="KW-0342">GTP-binding</keyword>
<dbReference type="SUPFAM" id="SSF53448">
    <property type="entry name" value="Nucleotide-diphospho-sugar transferases"/>
    <property type="match status" value="1"/>
</dbReference>
<comment type="caution">
    <text evidence="5">Lacks conserved residue(s) required for the propagation of feature annotation.</text>
</comment>
<accession>A0AA97M3X5</accession>
<dbReference type="NCBIfam" id="TIGR03552">
    <property type="entry name" value="F420_cofC"/>
    <property type="match status" value="1"/>
</dbReference>
<dbReference type="GO" id="GO:0052645">
    <property type="term" value="P:F420-0 metabolic process"/>
    <property type="evidence" value="ECO:0007669"/>
    <property type="project" value="UniProtKB-UniRule"/>
</dbReference>
<organism evidence="6 7">
    <name type="scientific">Thermobifida halotolerans</name>
    <dbReference type="NCBI Taxonomy" id="483545"/>
    <lineage>
        <taxon>Bacteria</taxon>
        <taxon>Bacillati</taxon>
        <taxon>Actinomycetota</taxon>
        <taxon>Actinomycetes</taxon>
        <taxon>Streptosporangiales</taxon>
        <taxon>Nocardiopsidaceae</taxon>
        <taxon>Thermobifida</taxon>
    </lineage>
</organism>
<evidence type="ECO:0000256" key="3">
    <source>
        <dbReference type="ARBA" id="ARBA00022741"/>
    </source>
</evidence>
<comment type="pathway">
    <text evidence="5">Cofactor biosynthesis; coenzyme F420 biosynthesis.</text>
</comment>
<keyword evidence="3 5" id="KW-0547">Nucleotide-binding</keyword>
<evidence type="ECO:0000256" key="1">
    <source>
        <dbReference type="ARBA" id="ARBA00022679"/>
    </source>
</evidence>
<dbReference type="EMBL" id="CP063196">
    <property type="protein sequence ID" value="UOE19709.1"/>
    <property type="molecule type" value="Genomic_DNA"/>
</dbReference>
<comment type="similarity">
    <text evidence="5">Belongs to the CofC family.</text>
</comment>
<keyword evidence="1 5" id="KW-0808">Transferase</keyword>
<evidence type="ECO:0000256" key="4">
    <source>
        <dbReference type="ARBA" id="ARBA00023134"/>
    </source>
</evidence>
<sequence>MVDAERTRRRWSVVVPVKRLAAAKSRLAGFAGARRGELALALACDTVRVAVATPGVRAVFAVTEDETAAPVLGRLGAHVVTGEPGTGLNAALTHGAHRARLEVPGAGVCALSADLPALRAAELARVLAAAAAHPNAFLADAVGVGTTLYSAAPDAVFAPAFEGWSRLRHRERGAVEIELDGVPTVRRDVDTPDDLRAAAELGVGPHTAVLLADLGVAPVGG</sequence>
<comment type="function">
    <text evidence="5">Guanylyltransferase that catalyzes the activation of phosphoenolpyruvate (PEP) as enolpyruvoyl-2-diphospho-5'-guanosine, via the condensation of PEP with GTP. It is involved in the biosynthesis of coenzyme F420, a hydride carrier cofactor.</text>
</comment>